<comment type="subcellular location">
    <subcellularLocation>
        <location evidence="1">Cytoplasm</location>
    </subcellularLocation>
</comment>
<keyword evidence="6" id="KW-1185">Reference proteome</keyword>
<evidence type="ECO:0000313" key="6">
    <source>
        <dbReference type="Proteomes" id="UP001595530"/>
    </source>
</evidence>
<keyword evidence="3" id="KW-0963">Cytoplasm</keyword>
<dbReference type="RefSeq" id="WP_390322146.1">
    <property type="nucleotide sequence ID" value="NZ_JBHRTP010000032.1"/>
</dbReference>
<evidence type="ECO:0000259" key="4">
    <source>
        <dbReference type="PROSITE" id="PS50851"/>
    </source>
</evidence>
<dbReference type="SMART" id="SM00260">
    <property type="entry name" value="CheW"/>
    <property type="match status" value="1"/>
</dbReference>
<comment type="caution">
    <text evidence="5">The sequence shown here is derived from an EMBL/GenBank/DDBJ whole genome shotgun (WGS) entry which is preliminary data.</text>
</comment>
<dbReference type="InterPro" id="IPR039315">
    <property type="entry name" value="CheW"/>
</dbReference>
<evidence type="ECO:0000256" key="3">
    <source>
        <dbReference type="ARBA" id="ARBA00022490"/>
    </source>
</evidence>
<dbReference type="Gene3D" id="2.30.30.40">
    <property type="entry name" value="SH3 Domains"/>
    <property type="match status" value="1"/>
</dbReference>
<dbReference type="PROSITE" id="PS50851">
    <property type="entry name" value="CHEW"/>
    <property type="match status" value="1"/>
</dbReference>
<dbReference type="Gene3D" id="2.40.50.180">
    <property type="entry name" value="CheA-289, Domain 4"/>
    <property type="match status" value="1"/>
</dbReference>
<evidence type="ECO:0000256" key="1">
    <source>
        <dbReference type="ARBA" id="ARBA00004496"/>
    </source>
</evidence>
<accession>A0ABV7F0B7</accession>
<reference evidence="6" key="1">
    <citation type="journal article" date="2019" name="Int. J. Syst. Evol. Microbiol.">
        <title>The Global Catalogue of Microorganisms (GCM) 10K type strain sequencing project: providing services to taxonomists for standard genome sequencing and annotation.</title>
        <authorList>
            <consortium name="The Broad Institute Genomics Platform"/>
            <consortium name="The Broad Institute Genome Sequencing Center for Infectious Disease"/>
            <person name="Wu L."/>
            <person name="Ma J."/>
        </authorList>
    </citation>
    <scope>NUCLEOTIDE SEQUENCE [LARGE SCALE GENOMIC DNA]</scope>
    <source>
        <strain evidence="6">KCTC 42986</strain>
    </source>
</reference>
<evidence type="ECO:0000256" key="2">
    <source>
        <dbReference type="ARBA" id="ARBA00021483"/>
    </source>
</evidence>
<dbReference type="Pfam" id="PF01584">
    <property type="entry name" value="CheW"/>
    <property type="match status" value="1"/>
</dbReference>
<dbReference type="PANTHER" id="PTHR22617:SF45">
    <property type="entry name" value="CHEMOTAXIS PROTEIN CHEW"/>
    <property type="match status" value="1"/>
</dbReference>
<sequence>MVDISKQSDGMTTAGHTNIDDCWNRVGIRGNGSCPELRQHVHCRNCPTYSAAAAVLLDRILPDDDSGTWNGGAATIHRTVTADTESALIFRIGEEWLALPSYVIKEVAELRKIHSLPHQRNQAMLGITNIRGALLMCVSLTQMLGLDDAVDARQTQNRLLSQRLLVLSHQGHCVVFPVAEVYGIHRFPVADLKAAPMTVARATATYTRAIVAWRDKTVGLLDAELLFYTLNRSFS</sequence>
<dbReference type="PANTHER" id="PTHR22617">
    <property type="entry name" value="CHEMOTAXIS SENSOR HISTIDINE KINASE-RELATED"/>
    <property type="match status" value="1"/>
</dbReference>
<proteinExistence type="predicted"/>
<organism evidence="5 6">
    <name type="scientific">Undibacterium arcticum</name>
    <dbReference type="NCBI Taxonomy" id="1762892"/>
    <lineage>
        <taxon>Bacteria</taxon>
        <taxon>Pseudomonadati</taxon>
        <taxon>Pseudomonadota</taxon>
        <taxon>Betaproteobacteria</taxon>
        <taxon>Burkholderiales</taxon>
        <taxon>Oxalobacteraceae</taxon>
        <taxon>Undibacterium</taxon>
    </lineage>
</organism>
<feature type="domain" description="CheW-like" evidence="4">
    <location>
        <begin position="84"/>
        <end position="232"/>
    </location>
</feature>
<dbReference type="SUPFAM" id="SSF50341">
    <property type="entry name" value="CheW-like"/>
    <property type="match status" value="1"/>
</dbReference>
<evidence type="ECO:0000313" key="5">
    <source>
        <dbReference type="EMBL" id="MFC3108488.1"/>
    </source>
</evidence>
<name>A0ABV7F0B7_9BURK</name>
<dbReference type="InterPro" id="IPR036061">
    <property type="entry name" value="CheW-like_dom_sf"/>
</dbReference>
<dbReference type="Proteomes" id="UP001595530">
    <property type="component" value="Unassembled WGS sequence"/>
</dbReference>
<dbReference type="EMBL" id="JBHRTP010000032">
    <property type="protein sequence ID" value="MFC3108488.1"/>
    <property type="molecule type" value="Genomic_DNA"/>
</dbReference>
<gene>
    <name evidence="5" type="ORF">ACFOFO_11015</name>
</gene>
<protein>
    <recommendedName>
        <fullName evidence="2">Chemotaxis protein CheW</fullName>
    </recommendedName>
</protein>
<dbReference type="InterPro" id="IPR002545">
    <property type="entry name" value="CheW-lke_dom"/>
</dbReference>